<protein>
    <recommendedName>
        <fullName evidence="4">Ig-like domain-containing protein</fullName>
    </recommendedName>
</protein>
<comment type="caution">
    <text evidence="2">The sequence shown here is derived from an EMBL/GenBank/DDBJ whole genome shotgun (WGS) entry which is preliminary data.</text>
</comment>
<organism evidence="2 3">
    <name type="scientific">Amnibacterium kyonggiense</name>
    <dbReference type="NCBI Taxonomy" id="595671"/>
    <lineage>
        <taxon>Bacteria</taxon>
        <taxon>Bacillati</taxon>
        <taxon>Actinomycetota</taxon>
        <taxon>Actinomycetes</taxon>
        <taxon>Micrococcales</taxon>
        <taxon>Microbacteriaceae</taxon>
        <taxon>Amnibacterium</taxon>
    </lineage>
</organism>
<name>A0A4R7FJE3_9MICO</name>
<dbReference type="AlphaFoldDB" id="A0A4R7FJE3"/>
<evidence type="ECO:0000313" key="2">
    <source>
        <dbReference type="EMBL" id="TDS76191.1"/>
    </source>
</evidence>
<evidence type="ECO:0000313" key="3">
    <source>
        <dbReference type="Proteomes" id="UP000295344"/>
    </source>
</evidence>
<gene>
    <name evidence="2" type="ORF">CLV52_3311</name>
</gene>
<dbReference type="EMBL" id="SOAM01000003">
    <property type="protein sequence ID" value="TDS76191.1"/>
    <property type="molecule type" value="Genomic_DNA"/>
</dbReference>
<accession>A0A4R7FJE3</accession>
<feature type="chain" id="PRO_5020354310" description="Ig-like domain-containing protein" evidence="1">
    <location>
        <begin position="40"/>
        <end position="272"/>
    </location>
</feature>
<feature type="signal peptide" evidence="1">
    <location>
        <begin position="1"/>
        <end position="39"/>
    </location>
</feature>
<keyword evidence="1" id="KW-0732">Signal</keyword>
<proteinExistence type="predicted"/>
<evidence type="ECO:0008006" key="4">
    <source>
        <dbReference type="Google" id="ProtNLM"/>
    </source>
</evidence>
<sequence length="272" mass="28285">MDDLRRPRRRRIRRPIRTAVAVVLLALAAGAVAAPAAQAAPARVWVQQTDPLSTDPVRLQVAAVDTNGYAAPFTGTVALVVGRTRSSVAVRSAEGQEDVAIPTTSLTAGSASLVATLRSGGRTITTTVRGFVDVLPAVVIRGFGCGVVSPTQPRIAWQVVSVNGRSYQYPAWTPASNAFPAYVHTVHPTVITDSSGRPIRTKGAVVVTKGSKVVGRVALPSANRRLLFSVPWPGARVPGSYTATLTLTDAVGRTTTASQPVTVATSSAGLCS</sequence>
<dbReference type="Proteomes" id="UP000295344">
    <property type="component" value="Unassembled WGS sequence"/>
</dbReference>
<keyword evidence="3" id="KW-1185">Reference proteome</keyword>
<evidence type="ECO:0000256" key="1">
    <source>
        <dbReference type="SAM" id="SignalP"/>
    </source>
</evidence>
<reference evidence="2 3" key="1">
    <citation type="submission" date="2019-03" db="EMBL/GenBank/DDBJ databases">
        <title>Genomic Encyclopedia of Archaeal and Bacterial Type Strains, Phase II (KMG-II): from individual species to whole genera.</title>
        <authorList>
            <person name="Goeker M."/>
        </authorList>
    </citation>
    <scope>NUCLEOTIDE SEQUENCE [LARGE SCALE GENOMIC DNA]</scope>
    <source>
        <strain evidence="2 3">DSM 24782</strain>
    </source>
</reference>